<accession>A0ABM4Z1Z4</accession>
<gene>
    <name evidence="7" type="primary">JAKMIP3</name>
</gene>
<feature type="coiled-coil region" evidence="3">
    <location>
        <begin position="794"/>
        <end position="828"/>
    </location>
</feature>
<evidence type="ECO:0000256" key="2">
    <source>
        <dbReference type="ARBA" id="ARBA00023054"/>
    </source>
</evidence>
<feature type="domain" description="Janus kinase and microtubule-interacting protein C-terminal" evidence="5">
    <location>
        <begin position="427"/>
        <end position="624"/>
    </location>
</feature>
<feature type="region of interest" description="Disordered" evidence="4">
    <location>
        <begin position="464"/>
        <end position="487"/>
    </location>
</feature>
<dbReference type="GO" id="GO:0016301">
    <property type="term" value="F:kinase activity"/>
    <property type="evidence" value="ECO:0007669"/>
    <property type="project" value="UniProtKB-KW"/>
</dbReference>
<reference evidence="7" key="1">
    <citation type="submission" date="2025-08" db="UniProtKB">
        <authorList>
            <consortium name="RefSeq"/>
        </authorList>
    </citation>
    <scope>IDENTIFICATION</scope>
    <source>
        <tissue evidence="7">Cell line</tissue>
    </source>
</reference>
<evidence type="ECO:0000256" key="1">
    <source>
        <dbReference type="ARBA" id="ARBA00005239"/>
    </source>
</evidence>
<proteinExistence type="inferred from homology"/>
<evidence type="ECO:0000256" key="4">
    <source>
        <dbReference type="SAM" id="MobiDB-lite"/>
    </source>
</evidence>
<evidence type="ECO:0000313" key="6">
    <source>
        <dbReference type="Proteomes" id="UP001652641"/>
    </source>
</evidence>
<protein>
    <submittedName>
        <fullName evidence="7">Janus kinase and microtubule-interacting protein 3 isoform X14</fullName>
    </submittedName>
</protein>
<dbReference type="PANTHER" id="PTHR18935:SF9">
    <property type="entry name" value="JANUS KINASE AND MICROTUBULE-INTERACTING PROTEIN 3"/>
    <property type="match status" value="1"/>
</dbReference>
<keyword evidence="2 3" id="KW-0175">Coiled coil</keyword>
<dbReference type="InterPro" id="IPR031994">
    <property type="entry name" value="JAKMIP_C"/>
</dbReference>
<keyword evidence="7" id="KW-0808">Transferase</keyword>
<keyword evidence="6" id="KW-1185">Reference proteome</keyword>
<evidence type="ECO:0000313" key="7">
    <source>
        <dbReference type="RefSeq" id="XP_072596563.1"/>
    </source>
</evidence>
<dbReference type="Proteomes" id="UP001652641">
    <property type="component" value="Chromosome 15"/>
</dbReference>
<comment type="similarity">
    <text evidence="1">Belongs to the JAKMIP family.</text>
</comment>
<feature type="coiled-coil region" evidence="3">
    <location>
        <begin position="290"/>
        <end position="415"/>
    </location>
</feature>
<feature type="region of interest" description="Disordered" evidence="4">
    <location>
        <begin position="252"/>
        <end position="287"/>
    </location>
</feature>
<feature type="coiled-coil region" evidence="3">
    <location>
        <begin position="493"/>
        <end position="616"/>
    </location>
</feature>
<evidence type="ECO:0000259" key="5">
    <source>
        <dbReference type="Pfam" id="PF16034"/>
    </source>
</evidence>
<dbReference type="RefSeq" id="XP_072596563.1">
    <property type="nucleotide sequence ID" value="XM_072740462.1"/>
</dbReference>
<organism evidence="6 7">
    <name type="scientific">Vulpes vulpes</name>
    <name type="common">Red fox</name>
    <dbReference type="NCBI Taxonomy" id="9627"/>
    <lineage>
        <taxon>Eukaryota</taxon>
        <taxon>Metazoa</taxon>
        <taxon>Chordata</taxon>
        <taxon>Craniata</taxon>
        <taxon>Vertebrata</taxon>
        <taxon>Euteleostomi</taxon>
        <taxon>Mammalia</taxon>
        <taxon>Eutheria</taxon>
        <taxon>Laurasiatheria</taxon>
        <taxon>Carnivora</taxon>
        <taxon>Caniformia</taxon>
        <taxon>Canidae</taxon>
        <taxon>Vulpes</taxon>
    </lineage>
</organism>
<keyword evidence="7" id="KW-0418">Kinase</keyword>
<name>A0ABM4Z1Z4_VULVU</name>
<dbReference type="GeneID" id="112928795"/>
<feature type="coiled-coil region" evidence="3">
    <location>
        <begin position="18"/>
        <end position="97"/>
    </location>
</feature>
<dbReference type="Pfam" id="PF16034">
    <property type="entry name" value="JAKMIP_CC3"/>
    <property type="match status" value="1"/>
</dbReference>
<dbReference type="InterPro" id="IPR024836">
    <property type="entry name" value="JAKMIP"/>
</dbReference>
<feature type="compositionally biased region" description="Polar residues" evidence="4">
    <location>
        <begin position="464"/>
        <end position="481"/>
    </location>
</feature>
<evidence type="ECO:0000256" key="3">
    <source>
        <dbReference type="SAM" id="Coils"/>
    </source>
</evidence>
<sequence length="844" mass="98494">MSKKGTGGRGKGDKAEVLAALQAANEELRAKLTDIQIELQQEKSKVSRVEREKNQELRQVREHEQHKNAVLLTELKTKLHEEKMKELQAVREALLRQHEAELLRVIKIKDNENQRLQALLHALRDGAPDKAKIVLLSEAKEEAKKGFEAEKIKMQQEISELKGAKKQVEEALTIAVQADKIKAAEIRSVYHLHQEEISRIKKECEREIRRLMEEIKFKDRAVFVLERELGVQAGHAQRLQLQKEALDEQLSQVKEADRHLGSPRRELPYAGGAGDASDHSGSPQLDEKDARRFQLKIAELSAIIRKLEDRNALLSEERNELLKRLREAESQYKPLLDKNKRLTRKNEDLSHTLRRMENKLKFVTQENIEMRQRAGIIRRPSSLNDLDQSQDDREVDFLRLQIVEQQNLIDELSKTLETAGYVKSVLERDKLLRYRKQRKKMAKLPKPVVVETFFGYDEEASLESDGSSISYQTDRTDQTPCTPDDDLEEGVAKEETELRFRQLTMEYQALQRAYALLQEQVGGTLDAEREVKTREQLQAEVQRAQTRIEDLEQTLAEQGQDMKWIEEKQALYRRNQELVEKIKQMEVEEGRLKHEVQDARDQNELLEFRILELEERERKSPAINFHHTPFAEGKSPLQAYCEAEGVTDILVTELMKQLDILGDNAVSNLTNEEQVVVIQARTVLTLAEKWLQQIEETESALHRRMVDLESEKELFSKQKGYLDEELDYRKQSLDQAHKHILELEAMLYDALQQEAGAKVAEILSEEERDKLKVAVEQWKRQVMSELRERDAQILRERMELLQLAQQRIKELEERIEGQKRQIKELEEKFLFLFLFFSLAFILWS</sequence>
<dbReference type="PANTHER" id="PTHR18935">
    <property type="entry name" value="GOLGIN SUBFAMILY A MEMBER 4-LIKE ISOFORM X1"/>
    <property type="match status" value="1"/>
</dbReference>
<feature type="compositionally biased region" description="Basic and acidic residues" evidence="4">
    <location>
        <begin position="254"/>
        <end position="267"/>
    </location>
</feature>